<name>A0A2J6Q049_9HELO</name>
<dbReference type="GO" id="GO:0030150">
    <property type="term" value="P:protein import into mitochondrial matrix"/>
    <property type="evidence" value="ECO:0007669"/>
    <property type="project" value="UniProtKB-UniRule"/>
</dbReference>
<evidence type="ECO:0000256" key="4">
    <source>
        <dbReference type="ARBA" id="ARBA00022692"/>
    </source>
</evidence>
<dbReference type="AlphaFoldDB" id="A0A2J6Q049"/>
<evidence type="ECO:0000256" key="8">
    <source>
        <dbReference type="ARBA" id="ARBA00022989"/>
    </source>
</evidence>
<evidence type="ECO:0000256" key="2">
    <source>
        <dbReference type="ARBA" id="ARBA00006837"/>
    </source>
</evidence>
<dbReference type="Pfam" id="PF08566">
    <property type="entry name" value="Pam17"/>
    <property type="match status" value="1"/>
</dbReference>
<feature type="transmembrane region" description="Helical" evidence="12">
    <location>
        <begin position="106"/>
        <end position="127"/>
    </location>
</feature>
<gene>
    <name evidence="14" type="ORF">NA56DRAFT_628494</name>
</gene>
<evidence type="ECO:0000256" key="5">
    <source>
        <dbReference type="ARBA" id="ARBA00022792"/>
    </source>
</evidence>
<organism evidence="14 15">
    <name type="scientific">Hyaloscypha hepaticicola</name>
    <dbReference type="NCBI Taxonomy" id="2082293"/>
    <lineage>
        <taxon>Eukaryota</taxon>
        <taxon>Fungi</taxon>
        <taxon>Dikarya</taxon>
        <taxon>Ascomycota</taxon>
        <taxon>Pezizomycotina</taxon>
        <taxon>Leotiomycetes</taxon>
        <taxon>Helotiales</taxon>
        <taxon>Hyaloscyphaceae</taxon>
        <taxon>Hyaloscypha</taxon>
    </lineage>
</organism>
<proteinExistence type="inferred from homology"/>
<dbReference type="EMBL" id="KZ613488">
    <property type="protein sequence ID" value="PMD19660.1"/>
    <property type="molecule type" value="Genomic_DNA"/>
</dbReference>
<keyword evidence="8 12" id="KW-1133">Transmembrane helix</keyword>
<evidence type="ECO:0000256" key="6">
    <source>
        <dbReference type="ARBA" id="ARBA00022927"/>
    </source>
</evidence>
<dbReference type="InterPro" id="IPR013875">
    <property type="entry name" value="Pam17"/>
</dbReference>
<evidence type="ECO:0000256" key="13">
    <source>
        <dbReference type="SAM" id="MobiDB-lite"/>
    </source>
</evidence>
<dbReference type="GO" id="GO:0001405">
    <property type="term" value="C:PAM complex, Tim23 associated import motor"/>
    <property type="evidence" value="ECO:0007669"/>
    <property type="project" value="UniProtKB-UniRule"/>
</dbReference>
<feature type="transmembrane region" description="Helical" evidence="12">
    <location>
        <begin position="147"/>
        <end position="172"/>
    </location>
</feature>
<evidence type="ECO:0000313" key="14">
    <source>
        <dbReference type="EMBL" id="PMD19660.1"/>
    </source>
</evidence>
<keyword evidence="11 12" id="KW-0472">Membrane</keyword>
<comment type="similarity">
    <text evidence="2 12">Belongs to the PAM17 family.</text>
</comment>
<dbReference type="PANTHER" id="PTHR28021">
    <property type="entry name" value="PRESEQUENCE TRANSLOCATED-ASSOCIATED MOTOR SUBUNIT PAM17, MITOCHONDRIAL"/>
    <property type="match status" value="1"/>
</dbReference>
<sequence>MLGAAPTLRTAAIGCRLQPTLLTPCAYHTTSPTPLRSQDSSSNPRRRVPLAKRNVTFKPSTPAISIRHASSISTPPPHETSTASSTQTSDHLDWNTFFKLRKTRRWYQLGSSIGTGMGGFVLGAQVLTRSDMDALVSQIPLDPFITLGLITFTCGGIGWLTGPIVGTAVFNLRNRKFKAQMDEKEKEFYRRIKRFRVDPSASSMANPVPDYYGEKISSVAGYRRWLKDQRAFNKKRTTYINY</sequence>
<evidence type="ECO:0000256" key="3">
    <source>
        <dbReference type="ARBA" id="ARBA00022448"/>
    </source>
</evidence>
<evidence type="ECO:0000256" key="7">
    <source>
        <dbReference type="ARBA" id="ARBA00022946"/>
    </source>
</evidence>
<feature type="region of interest" description="Disordered" evidence="13">
    <location>
        <begin position="66"/>
        <end position="88"/>
    </location>
</feature>
<evidence type="ECO:0000256" key="11">
    <source>
        <dbReference type="ARBA" id="ARBA00023136"/>
    </source>
</evidence>
<feature type="region of interest" description="Disordered" evidence="13">
    <location>
        <begin position="28"/>
        <end position="54"/>
    </location>
</feature>
<keyword evidence="5 12" id="KW-0999">Mitochondrion inner membrane</keyword>
<keyword evidence="6 12" id="KW-0653">Protein transport</keyword>
<keyword evidence="9 12" id="KW-0811">Translocation</keyword>
<evidence type="ECO:0000256" key="10">
    <source>
        <dbReference type="ARBA" id="ARBA00023128"/>
    </source>
</evidence>
<keyword evidence="15" id="KW-1185">Reference proteome</keyword>
<accession>A0A2J6Q049</accession>
<evidence type="ECO:0000313" key="15">
    <source>
        <dbReference type="Proteomes" id="UP000235672"/>
    </source>
</evidence>
<evidence type="ECO:0000256" key="9">
    <source>
        <dbReference type="ARBA" id="ARBA00023010"/>
    </source>
</evidence>
<evidence type="ECO:0000256" key="1">
    <source>
        <dbReference type="ARBA" id="ARBA00004448"/>
    </source>
</evidence>
<keyword evidence="10 12" id="KW-0496">Mitochondrion</keyword>
<comment type="subunit">
    <text evidence="12">Component of the PAM complex.</text>
</comment>
<comment type="subcellular location">
    <subcellularLocation>
        <location evidence="1 12">Mitochondrion inner membrane</location>
        <topology evidence="1 12">Multi-pass membrane protein</topology>
    </subcellularLocation>
</comment>
<keyword evidence="3 12" id="KW-0813">Transport</keyword>
<feature type="compositionally biased region" description="Polar residues" evidence="13">
    <location>
        <begin position="28"/>
        <end position="43"/>
    </location>
</feature>
<evidence type="ECO:0000256" key="12">
    <source>
        <dbReference type="RuleBase" id="RU367146"/>
    </source>
</evidence>
<dbReference type="Proteomes" id="UP000235672">
    <property type="component" value="Unassembled WGS sequence"/>
</dbReference>
<keyword evidence="7" id="KW-0809">Transit peptide</keyword>
<dbReference type="STRING" id="1745343.A0A2J6Q049"/>
<dbReference type="PANTHER" id="PTHR28021:SF1">
    <property type="entry name" value="PRESEQUENCE TRANSLOCATED-ASSOCIATED MOTOR SUBUNIT PAM17, MITOCHONDRIAL"/>
    <property type="match status" value="1"/>
</dbReference>
<protein>
    <recommendedName>
        <fullName evidence="12">Presequence translocated-associated motor subunit PAM17</fullName>
    </recommendedName>
</protein>
<comment type="function">
    <text evidence="12">Component of the PAM complex, a complex required for the translocation of transit peptide-containing proteins from the inner membrane into the mitochondrial matrix in an ATP-dependent manner.</text>
</comment>
<dbReference type="OrthoDB" id="5970083at2759"/>
<reference evidence="14 15" key="1">
    <citation type="submission" date="2016-05" db="EMBL/GenBank/DDBJ databases">
        <title>A degradative enzymes factory behind the ericoid mycorrhizal symbiosis.</title>
        <authorList>
            <consortium name="DOE Joint Genome Institute"/>
            <person name="Martino E."/>
            <person name="Morin E."/>
            <person name="Grelet G."/>
            <person name="Kuo A."/>
            <person name="Kohler A."/>
            <person name="Daghino S."/>
            <person name="Barry K."/>
            <person name="Choi C."/>
            <person name="Cichocki N."/>
            <person name="Clum A."/>
            <person name="Copeland A."/>
            <person name="Hainaut M."/>
            <person name="Haridas S."/>
            <person name="Labutti K."/>
            <person name="Lindquist E."/>
            <person name="Lipzen A."/>
            <person name="Khouja H.-R."/>
            <person name="Murat C."/>
            <person name="Ohm R."/>
            <person name="Olson A."/>
            <person name="Spatafora J."/>
            <person name="Veneault-Fourrey C."/>
            <person name="Henrissat B."/>
            <person name="Grigoriev I."/>
            <person name="Martin F."/>
            <person name="Perotto S."/>
        </authorList>
    </citation>
    <scope>NUCLEOTIDE SEQUENCE [LARGE SCALE GENOMIC DNA]</scope>
    <source>
        <strain evidence="14 15">UAMH 7357</strain>
    </source>
</reference>
<keyword evidence="4 12" id="KW-0812">Transmembrane</keyword>